<gene>
    <name evidence="1" type="ORF">PAECIP111894_05339</name>
</gene>
<evidence type="ECO:0000313" key="2">
    <source>
        <dbReference type="Proteomes" id="UP000838749"/>
    </source>
</evidence>
<name>A0ABN8FT96_9BACL</name>
<protein>
    <submittedName>
        <fullName evidence="1">Uncharacterized protein</fullName>
    </submittedName>
</protein>
<accession>A0ABN8FT96</accession>
<reference evidence="1" key="1">
    <citation type="submission" date="2021-12" db="EMBL/GenBank/DDBJ databases">
        <authorList>
            <person name="Criscuolo A."/>
        </authorList>
    </citation>
    <scope>NUCLEOTIDE SEQUENCE</scope>
    <source>
        <strain evidence="1">CIP111894</strain>
    </source>
</reference>
<keyword evidence="2" id="KW-1185">Reference proteome</keyword>
<sequence>MKSDTRYSHFVKKKTKSGKPRIAVNIDDLSFHSLRYPVSNVVPAVNTQ</sequence>
<evidence type="ECO:0000313" key="1">
    <source>
        <dbReference type="EMBL" id="CAH1059135.1"/>
    </source>
</evidence>
<dbReference type="Proteomes" id="UP000838749">
    <property type="component" value="Unassembled WGS sequence"/>
</dbReference>
<organism evidence="1 2">
    <name type="scientific">Paenibacillus pseudetheri</name>
    <dbReference type="NCBI Taxonomy" id="2897682"/>
    <lineage>
        <taxon>Bacteria</taxon>
        <taxon>Bacillati</taxon>
        <taxon>Bacillota</taxon>
        <taxon>Bacilli</taxon>
        <taxon>Bacillales</taxon>
        <taxon>Paenibacillaceae</taxon>
        <taxon>Paenibacillus</taxon>
    </lineage>
</organism>
<dbReference type="EMBL" id="CAKMAB010000046">
    <property type="protein sequence ID" value="CAH1059135.1"/>
    <property type="molecule type" value="Genomic_DNA"/>
</dbReference>
<proteinExistence type="predicted"/>
<comment type="caution">
    <text evidence="1">The sequence shown here is derived from an EMBL/GenBank/DDBJ whole genome shotgun (WGS) entry which is preliminary data.</text>
</comment>